<dbReference type="SUPFAM" id="SSF52266">
    <property type="entry name" value="SGNH hydrolase"/>
    <property type="match status" value="1"/>
</dbReference>
<evidence type="ECO:0000256" key="1">
    <source>
        <dbReference type="PIRSR" id="PIRSR637460-1"/>
    </source>
</evidence>
<sequence>MVIWPNHGGIVRPARLLHATFSAILLALGVMFGASPASAATGPYVALGDSYSSGEGAGSYTSSSGSCHRSPNAYPQLWAQANSPSSFSFVACSGARTQDVISNQLGSLNSATSLVTVSAGGNDAGFASVMQTCVLQGTNACLTAVNNAKSFATNQLPARLDSLYSQIRNRAPNSRVVVLGYPHLYKIDSTCSFEISDQSRSAINSAADTIDSVIAERASSYGFAFGDVRGIFTNHEICSDDWWVNSTRIAVHESYHPNAKGHSQGYLPTLFAKD</sequence>
<dbReference type="Pfam" id="PF13472">
    <property type="entry name" value="Lipase_GDSL_2"/>
    <property type="match status" value="1"/>
</dbReference>
<dbReference type="OrthoDB" id="5503950at2"/>
<protein>
    <submittedName>
        <fullName evidence="5">SGNH/GDSL hydrolase family protein</fullName>
    </submittedName>
</protein>
<dbReference type="GO" id="GO:0004806">
    <property type="term" value="F:triacylglycerol lipase activity"/>
    <property type="evidence" value="ECO:0007669"/>
    <property type="project" value="TreeGrafter"/>
</dbReference>
<feature type="active site" description="Nucleophile" evidence="1">
    <location>
        <position position="50"/>
    </location>
</feature>
<dbReference type="InterPro" id="IPR013830">
    <property type="entry name" value="SGNH_hydro"/>
</dbReference>
<feature type="signal peptide" evidence="3">
    <location>
        <begin position="1"/>
        <end position="39"/>
    </location>
</feature>
<dbReference type="InterPro" id="IPR036514">
    <property type="entry name" value="SGNH_hydro_sf"/>
</dbReference>
<keyword evidence="6" id="KW-1185">Reference proteome</keyword>
<feature type="disulfide bond" evidence="2">
    <location>
        <begin position="191"/>
        <end position="238"/>
    </location>
</feature>
<evidence type="ECO:0000313" key="5">
    <source>
        <dbReference type="EMBL" id="TKS96241.1"/>
    </source>
</evidence>
<dbReference type="Gene3D" id="3.40.50.1110">
    <property type="entry name" value="SGNH hydrolase"/>
    <property type="match status" value="1"/>
</dbReference>
<feature type="domain" description="SGNH hydrolase-type esterase" evidence="4">
    <location>
        <begin position="46"/>
        <end position="262"/>
    </location>
</feature>
<gene>
    <name evidence="5" type="ORF">E4U91_36635</name>
</gene>
<evidence type="ECO:0000256" key="3">
    <source>
        <dbReference type="SAM" id="SignalP"/>
    </source>
</evidence>
<reference evidence="5 6" key="1">
    <citation type="submission" date="2019-04" db="EMBL/GenBank/DDBJ databases">
        <title>Streptomyces lasaliensis sp. nov., an Actinomycete isolated from soil which produces the polyether antibiotic lasalocid.</title>
        <authorList>
            <person name="Erwin G."/>
            <person name="Haber C."/>
        </authorList>
    </citation>
    <scope>NUCLEOTIDE SEQUENCE [LARGE SCALE GENOMIC DNA]</scope>
    <source>
        <strain evidence="5 6">X-537</strain>
    </source>
</reference>
<evidence type="ECO:0000259" key="4">
    <source>
        <dbReference type="Pfam" id="PF13472"/>
    </source>
</evidence>
<dbReference type="GO" id="GO:0019433">
    <property type="term" value="P:triglyceride catabolic process"/>
    <property type="evidence" value="ECO:0007669"/>
    <property type="project" value="TreeGrafter"/>
</dbReference>
<keyword evidence="2" id="KW-1015">Disulfide bond</keyword>
<feature type="disulfide bond" evidence="2">
    <location>
        <begin position="67"/>
        <end position="92"/>
    </location>
</feature>
<evidence type="ECO:0000256" key="2">
    <source>
        <dbReference type="PIRSR" id="PIRSR637460-2"/>
    </source>
</evidence>
<keyword evidence="3" id="KW-0732">Signal</keyword>
<name>A0A4U5W5R3_STRLS</name>
<dbReference type="Proteomes" id="UP000305929">
    <property type="component" value="Unassembled WGS sequence"/>
</dbReference>
<dbReference type="CDD" id="cd01823">
    <property type="entry name" value="SEST_like"/>
    <property type="match status" value="1"/>
</dbReference>
<organism evidence="5 6">
    <name type="scientific">Streptomyces lasalocidi</name>
    <name type="common">Streptomyces lasaliensis</name>
    <dbReference type="NCBI Taxonomy" id="324833"/>
    <lineage>
        <taxon>Bacteria</taxon>
        <taxon>Bacillati</taxon>
        <taxon>Actinomycetota</taxon>
        <taxon>Actinomycetes</taxon>
        <taxon>Kitasatosporales</taxon>
        <taxon>Streptomycetaceae</taxon>
        <taxon>Streptomyces</taxon>
    </lineage>
</organism>
<feature type="disulfide bond" evidence="2">
    <location>
        <begin position="133"/>
        <end position="141"/>
    </location>
</feature>
<evidence type="ECO:0000313" key="6">
    <source>
        <dbReference type="Proteomes" id="UP000305929"/>
    </source>
</evidence>
<keyword evidence="5" id="KW-0378">Hydrolase</keyword>
<dbReference type="PANTHER" id="PTHR37981:SF1">
    <property type="entry name" value="SGNH HYDROLASE-TYPE ESTERASE DOMAIN-CONTAINING PROTEIN"/>
    <property type="match status" value="1"/>
</dbReference>
<dbReference type="AlphaFoldDB" id="A0A4U5W5R3"/>
<feature type="active site" evidence="1">
    <location>
        <position position="256"/>
    </location>
</feature>
<comment type="caution">
    <text evidence="5">The sequence shown here is derived from an EMBL/GenBank/DDBJ whole genome shotgun (WGS) entry which is preliminary data.</text>
</comment>
<dbReference type="EMBL" id="SZNQ01000003">
    <property type="protein sequence ID" value="TKS96241.1"/>
    <property type="molecule type" value="Genomic_DNA"/>
</dbReference>
<proteinExistence type="predicted"/>
<feature type="chain" id="PRO_5020425452" evidence="3">
    <location>
        <begin position="40"/>
        <end position="274"/>
    </location>
</feature>
<dbReference type="InterPro" id="IPR037460">
    <property type="entry name" value="SEST-like"/>
</dbReference>
<dbReference type="PANTHER" id="PTHR37981">
    <property type="entry name" value="LIPASE 2"/>
    <property type="match status" value="1"/>
</dbReference>
<accession>A0A4U5W5R3</accession>